<evidence type="ECO:0000313" key="3">
    <source>
        <dbReference type="RefSeq" id="XP_025073977.1"/>
    </source>
</evidence>
<dbReference type="Proteomes" id="UP000504615">
    <property type="component" value="Unplaced"/>
</dbReference>
<keyword evidence="1" id="KW-1185">Reference proteome</keyword>
<gene>
    <name evidence="2 3" type="primary">LOC105426796</name>
</gene>
<dbReference type="RefSeq" id="XP_011636488.1">
    <property type="nucleotide sequence ID" value="XM_011638186.1"/>
</dbReference>
<dbReference type="RefSeq" id="XP_025073977.1">
    <property type="nucleotide sequence ID" value="XM_025218192.1"/>
</dbReference>
<evidence type="ECO:0000313" key="2">
    <source>
        <dbReference type="RefSeq" id="XP_011636488.1"/>
    </source>
</evidence>
<dbReference type="AlphaFoldDB" id="A0A6I9W3R3"/>
<accession>A0A6I9W3R3</accession>
<protein>
    <submittedName>
        <fullName evidence="2 3">Uncharacterized protein LOC105426796</fullName>
    </submittedName>
</protein>
<evidence type="ECO:0000313" key="1">
    <source>
        <dbReference type="Proteomes" id="UP000504615"/>
    </source>
</evidence>
<sequence length="479" mass="54704">MNGSPKPRNLFTNEVFDQLIQQLFNSSCCNCTSCSTHRLEKMAYDWIQGSQEFCPTTWQKIGTAVGFVNIFEKRRKVKMSVLFPSSKCVSALSVSQLENQLQSSVSSVLPPNLTNEAVLLPQQVPSVFPNMKNVSEQSDSLQTSKIVSDEDCKLMLTLLKRFPPPCSCTNCAKSRLRKMAYLWATKLKICPESWKKEKCAAQEWLDTFEKEIKNISEVFPSSECVFSDSTSSPSSQSQSLLFATEDVDKSKLLQTSKVFNDEDCKWLLTLLKKFLSRCPCTTCARKCLRELAYECAKKLHVCPKSWMKEKRAPKKWLHIFEKEIKNISEIFPSSKCVSSLSVSQLASQSQSSLSDAQNVSQLSQSTDKSDFHMERALCDIGYKFKTIKEAANYYGIPLHELKYEVVFFMDNMKTIEIETDDSDDSNDLIFESSKNIEHTSKSDEYNCELKTKKRTRKETEETCIDILPSTQKEKFTEFD</sequence>
<dbReference type="GeneID" id="105426796"/>
<reference evidence="2 3" key="1">
    <citation type="submission" date="2025-04" db="UniProtKB">
        <authorList>
            <consortium name="RefSeq"/>
        </authorList>
    </citation>
    <scope>IDENTIFICATION</scope>
</reference>
<organism evidence="1 2">
    <name type="scientific">Pogonomyrmex barbatus</name>
    <name type="common">red harvester ant</name>
    <dbReference type="NCBI Taxonomy" id="144034"/>
    <lineage>
        <taxon>Eukaryota</taxon>
        <taxon>Metazoa</taxon>
        <taxon>Ecdysozoa</taxon>
        <taxon>Arthropoda</taxon>
        <taxon>Hexapoda</taxon>
        <taxon>Insecta</taxon>
        <taxon>Pterygota</taxon>
        <taxon>Neoptera</taxon>
        <taxon>Endopterygota</taxon>
        <taxon>Hymenoptera</taxon>
        <taxon>Apocrita</taxon>
        <taxon>Aculeata</taxon>
        <taxon>Formicoidea</taxon>
        <taxon>Formicidae</taxon>
        <taxon>Myrmicinae</taxon>
        <taxon>Pogonomyrmex</taxon>
    </lineage>
</organism>
<name>A0A6I9W3R3_9HYME</name>
<dbReference type="KEGG" id="pbar:105426796"/>
<proteinExistence type="predicted"/>